<dbReference type="PANTHER" id="PTHR48111:SF4">
    <property type="entry name" value="DNA-BINDING DUAL TRANSCRIPTIONAL REGULATOR OMPR"/>
    <property type="match status" value="1"/>
</dbReference>
<accession>A0A7Y9U7M2</accession>
<feature type="modified residue" description="4-aspartylphosphate" evidence="6">
    <location>
        <position position="53"/>
    </location>
</feature>
<dbReference type="Gene3D" id="3.40.50.2300">
    <property type="match status" value="1"/>
</dbReference>
<dbReference type="InterPro" id="IPR016032">
    <property type="entry name" value="Sig_transdc_resp-reg_C-effctor"/>
</dbReference>
<evidence type="ECO:0000313" key="11">
    <source>
        <dbReference type="Proteomes" id="UP000518288"/>
    </source>
</evidence>
<dbReference type="AlphaFoldDB" id="A0A7Y9U7M2"/>
<evidence type="ECO:0000256" key="3">
    <source>
        <dbReference type="ARBA" id="ARBA00023015"/>
    </source>
</evidence>
<protein>
    <submittedName>
        <fullName evidence="10">DNA-binding response OmpR family regulator</fullName>
    </submittedName>
</protein>
<dbReference type="PROSITE" id="PS50110">
    <property type="entry name" value="RESPONSE_REGULATORY"/>
    <property type="match status" value="1"/>
</dbReference>
<evidence type="ECO:0000256" key="5">
    <source>
        <dbReference type="ARBA" id="ARBA00023163"/>
    </source>
</evidence>
<dbReference type="Gene3D" id="1.10.10.10">
    <property type="entry name" value="Winged helix-like DNA-binding domain superfamily/Winged helix DNA-binding domain"/>
    <property type="match status" value="1"/>
</dbReference>
<keyword evidence="5" id="KW-0804">Transcription</keyword>
<dbReference type="Pfam" id="PF00486">
    <property type="entry name" value="Trans_reg_C"/>
    <property type="match status" value="1"/>
</dbReference>
<dbReference type="PROSITE" id="PS51755">
    <property type="entry name" value="OMPR_PHOB"/>
    <property type="match status" value="1"/>
</dbReference>
<evidence type="ECO:0000256" key="4">
    <source>
        <dbReference type="ARBA" id="ARBA00023125"/>
    </source>
</evidence>
<keyword evidence="4 7" id="KW-0238">DNA-binding</keyword>
<dbReference type="InterPro" id="IPR001867">
    <property type="entry name" value="OmpR/PhoB-type_DNA-bd"/>
</dbReference>
<dbReference type="SMART" id="SM00862">
    <property type="entry name" value="Trans_reg_C"/>
    <property type="match status" value="1"/>
</dbReference>
<dbReference type="GO" id="GO:0005829">
    <property type="term" value="C:cytosol"/>
    <property type="evidence" value="ECO:0007669"/>
    <property type="project" value="TreeGrafter"/>
</dbReference>
<organism evidence="10 11">
    <name type="scientific">Sphaerotilus montanus</name>
    <dbReference type="NCBI Taxonomy" id="522889"/>
    <lineage>
        <taxon>Bacteria</taxon>
        <taxon>Pseudomonadati</taxon>
        <taxon>Pseudomonadota</taxon>
        <taxon>Betaproteobacteria</taxon>
        <taxon>Burkholderiales</taxon>
        <taxon>Sphaerotilaceae</taxon>
        <taxon>Sphaerotilus</taxon>
    </lineage>
</organism>
<evidence type="ECO:0000256" key="7">
    <source>
        <dbReference type="PROSITE-ProRule" id="PRU01091"/>
    </source>
</evidence>
<evidence type="ECO:0000256" key="1">
    <source>
        <dbReference type="ARBA" id="ARBA00022553"/>
    </source>
</evidence>
<dbReference type="EMBL" id="JACCFH010000001">
    <property type="protein sequence ID" value="NYG33942.1"/>
    <property type="molecule type" value="Genomic_DNA"/>
</dbReference>
<name>A0A7Y9U7M2_9BURK</name>
<dbReference type="GO" id="GO:0032993">
    <property type="term" value="C:protein-DNA complex"/>
    <property type="evidence" value="ECO:0007669"/>
    <property type="project" value="TreeGrafter"/>
</dbReference>
<evidence type="ECO:0000256" key="2">
    <source>
        <dbReference type="ARBA" id="ARBA00023012"/>
    </source>
</evidence>
<keyword evidence="1 6" id="KW-0597">Phosphoprotein</keyword>
<feature type="DNA-binding region" description="OmpR/PhoB-type" evidence="7">
    <location>
        <begin position="134"/>
        <end position="231"/>
    </location>
</feature>
<evidence type="ECO:0000313" key="10">
    <source>
        <dbReference type="EMBL" id="NYG33942.1"/>
    </source>
</evidence>
<sequence length="236" mass="26711">MSARIFIVEDNPEVARLLNTVLRDFGFDTDVCRNAAELRQQLRVGKPDLCIIDLGLPDADGMDLVQELQRRHDCGLLILTGRAYLGDRVMGLELGADDYVTKPFEPRELVARVRSILRRRSGGSGHMPLDERRPAEAHFSGWIFHPDTNTLRGSDQQEWTLSSGEAKLLCTFLQRPNRILAREQICGDPDLSPLDRSIDVRISRLRRKLEVDAQNPKLIRTVYGAGYLFASEVTWA</sequence>
<dbReference type="InterPro" id="IPR039420">
    <property type="entry name" value="WalR-like"/>
</dbReference>
<dbReference type="InterPro" id="IPR011006">
    <property type="entry name" value="CheY-like_superfamily"/>
</dbReference>
<reference evidence="10 11" key="1">
    <citation type="submission" date="2020-07" db="EMBL/GenBank/DDBJ databases">
        <title>Genomic Encyclopedia of Archaeal and Bacterial Type Strains, Phase II (KMG-II): from individual species to whole genera.</title>
        <authorList>
            <person name="Goeker M."/>
        </authorList>
    </citation>
    <scope>NUCLEOTIDE SEQUENCE [LARGE SCALE GENOMIC DNA]</scope>
    <source>
        <strain evidence="10 11">DSM 21226</strain>
    </source>
</reference>
<dbReference type="SUPFAM" id="SSF52172">
    <property type="entry name" value="CheY-like"/>
    <property type="match status" value="1"/>
</dbReference>
<evidence type="ECO:0000259" key="9">
    <source>
        <dbReference type="PROSITE" id="PS51755"/>
    </source>
</evidence>
<evidence type="ECO:0000259" key="8">
    <source>
        <dbReference type="PROSITE" id="PS50110"/>
    </source>
</evidence>
<dbReference type="Gene3D" id="6.10.250.690">
    <property type="match status" value="1"/>
</dbReference>
<dbReference type="GO" id="GO:0000156">
    <property type="term" value="F:phosphorelay response regulator activity"/>
    <property type="evidence" value="ECO:0007669"/>
    <property type="project" value="TreeGrafter"/>
</dbReference>
<gene>
    <name evidence="10" type="ORF">BDD16_002928</name>
</gene>
<dbReference type="CDD" id="cd00383">
    <property type="entry name" value="trans_reg_C"/>
    <property type="match status" value="1"/>
</dbReference>
<keyword evidence="3" id="KW-0805">Transcription regulation</keyword>
<dbReference type="InterPro" id="IPR036388">
    <property type="entry name" value="WH-like_DNA-bd_sf"/>
</dbReference>
<dbReference type="Proteomes" id="UP000518288">
    <property type="component" value="Unassembled WGS sequence"/>
</dbReference>
<proteinExistence type="predicted"/>
<feature type="domain" description="Response regulatory" evidence="8">
    <location>
        <begin position="4"/>
        <end position="117"/>
    </location>
</feature>
<comment type="caution">
    <text evidence="10">The sequence shown here is derived from an EMBL/GenBank/DDBJ whole genome shotgun (WGS) entry which is preliminary data.</text>
</comment>
<dbReference type="GO" id="GO:0006355">
    <property type="term" value="P:regulation of DNA-templated transcription"/>
    <property type="evidence" value="ECO:0007669"/>
    <property type="project" value="InterPro"/>
</dbReference>
<dbReference type="GO" id="GO:0000976">
    <property type="term" value="F:transcription cis-regulatory region binding"/>
    <property type="evidence" value="ECO:0007669"/>
    <property type="project" value="TreeGrafter"/>
</dbReference>
<keyword evidence="11" id="KW-1185">Reference proteome</keyword>
<dbReference type="InterPro" id="IPR001789">
    <property type="entry name" value="Sig_transdc_resp-reg_receiver"/>
</dbReference>
<evidence type="ECO:0000256" key="6">
    <source>
        <dbReference type="PROSITE-ProRule" id="PRU00169"/>
    </source>
</evidence>
<dbReference type="Pfam" id="PF00072">
    <property type="entry name" value="Response_reg"/>
    <property type="match status" value="1"/>
</dbReference>
<dbReference type="SMART" id="SM00448">
    <property type="entry name" value="REC"/>
    <property type="match status" value="1"/>
</dbReference>
<dbReference type="PANTHER" id="PTHR48111">
    <property type="entry name" value="REGULATOR OF RPOS"/>
    <property type="match status" value="1"/>
</dbReference>
<keyword evidence="2" id="KW-0902">Two-component regulatory system</keyword>
<dbReference type="SUPFAM" id="SSF46894">
    <property type="entry name" value="C-terminal effector domain of the bipartite response regulators"/>
    <property type="match status" value="1"/>
</dbReference>
<feature type="domain" description="OmpR/PhoB-type" evidence="9">
    <location>
        <begin position="134"/>
        <end position="231"/>
    </location>
</feature>
<dbReference type="RefSeq" id="WP_179634643.1">
    <property type="nucleotide sequence ID" value="NZ_CAXYYM010000115.1"/>
</dbReference>